<keyword evidence="2" id="KW-1185">Reference proteome</keyword>
<dbReference type="RefSeq" id="XP_024678083.1">
    <property type="nucleotide sequence ID" value="XM_024828472.1"/>
</dbReference>
<dbReference type="OrthoDB" id="4487417at2759"/>
<evidence type="ECO:0000313" key="2">
    <source>
        <dbReference type="Proteomes" id="UP000234474"/>
    </source>
</evidence>
<accession>A0A2I1BVS9</accession>
<dbReference type="SUPFAM" id="SSF51101">
    <property type="entry name" value="Mannose-binding lectins"/>
    <property type="match status" value="1"/>
</dbReference>
<organism evidence="1 2">
    <name type="scientific">Aspergillus novofumigatus (strain IBT 16806)</name>
    <dbReference type="NCBI Taxonomy" id="1392255"/>
    <lineage>
        <taxon>Eukaryota</taxon>
        <taxon>Fungi</taxon>
        <taxon>Dikarya</taxon>
        <taxon>Ascomycota</taxon>
        <taxon>Pezizomycotina</taxon>
        <taxon>Eurotiomycetes</taxon>
        <taxon>Eurotiomycetidae</taxon>
        <taxon>Eurotiales</taxon>
        <taxon>Aspergillaceae</taxon>
        <taxon>Aspergillus</taxon>
        <taxon>Aspergillus subgen. Fumigati</taxon>
    </lineage>
</organism>
<evidence type="ECO:0000313" key="1">
    <source>
        <dbReference type="EMBL" id="PKX89488.1"/>
    </source>
</evidence>
<dbReference type="InterPro" id="IPR036404">
    <property type="entry name" value="Jacalin-like_lectin_dom_sf"/>
</dbReference>
<dbReference type="VEuPathDB" id="FungiDB:P174DRAFT_445998"/>
<protein>
    <recommendedName>
        <fullName evidence="3">Mannose-binding lectin</fullName>
    </recommendedName>
</protein>
<comment type="caution">
    <text evidence="1">The sequence shown here is derived from an EMBL/GenBank/DDBJ whole genome shotgun (WGS) entry which is preliminary data.</text>
</comment>
<dbReference type="STRING" id="1392255.A0A2I1BVS9"/>
<name>A0A2I1BVS9_ASPN1</name>
<dbReference type="EMBL" id="MSZS01000010">
    <property type="protein sequence ID" value="PKX89488.1"/>
    <property type="molecule type" value="Genomic_DNA"/>
</dbReference>
<sequence length="145" mass="16542">MPEHQTPSYGKNNNNPFFLYPNKPSTVKRLEAWSGWGSGDSQNKWVVKGIKLTWFNGEQKSIYNHAKDEDKYAQYEFGTDESADWSIRSGWRIDRIEFDTSKGHHWSAGGDSGDLHSHIANGFLLGFEGSAGWEVDYISMRYKSA</sequence>
<dbReference type="AlphaFoldDB" id="A0A2I1BVS9"/>
<gene>
    <name evidence="1" type="ORF">P174DRAFT_445998</name>
</gene>
<dbReference type="OMA" id="ESADWSI"/>
<evidence type="ECO:0008006" key="3">
    <source>
        <dbReference type="Google" id="ProtNLM"/>
    </source>
</evidence>
<dbReference type="Proteomes" id="UP000234474">
    <property type="component" value="Unassembled WGS sequence"/>
</dbReference>
<dbReference type="Gene3D" id="2.100.10.30">
    <property type="entry name" value="Jacalin-like lectin domain"/>
    <property type="match status" value="1"/>
</dbReference>
<reference evidence="2" key="1">
    <citation type="journal article" date="2018" name="Proc. Natl. Acad. Sci. U.S.A.">
        <title>Linking secondary metabolites to gene clusters through genome sequencing of six diverse Aspergillus species.</title>
        <authorList>
            <person name="Kaerboelling I."/>
            <person name="Vesth T.C."/>
            <person name="Frisvad J.C."/>
            <person name="Nybo J.L."/>
            <person name="Theobald S."/>
            <person name="Kuo A."/>
            <person name="Bowyer P."/>
            <person name="Matsuda Y."/>
            <person name="Mondo S."/>
            <person name="Lyhne E.K."/>
            <person name="Kogle M.E."/>
            <person name="Clum A."/>
            <person name="Lipzen A."/>
            <person name="Salamov A."/>
            <person name="Ngan C.Y."/>
            <person name="Daum C."/>
            <person name="Chiniquy J."/>
            <person name="Barry K."/>
            <person name="LaButti K."/>
            <person name="Haridas S."/>
            <person name="Simmons B.A."/>
            <person name="Magnuson J.K."/>
            <person name="Mortensen U.H."/>
            <person name="Larsen T.O."/>
            <person name="Grigoriev I.V."/>
            <person name="Baker S.E."/>
            <person name="Andersen M.R."/>
        </authorList>
    </citation>
    <scope>NUCLEOTIDE SEQUENCE [LARGE SCALE GENOMIC DNA]</scope>
    <source>
        <strain evidence="2">IBT 16806</strain>
    </source>
</reference>
<proteinExistence type="predicted"/>
<dbReference type="GeneID" id="36535797"/>